<dbReference type="Proteomes" id="UP000799757">
    <property type="component" value="Unassembled WGS sequence"/>
</dbReference>
<feature type="domain" description="DUF7587" evidence="1">
    <location>
        <begin position="211"/>
        <end position="290"/>
    </location>
</feature>
<evidence type="ECO:0000259" key="1">
    <source>
        <dbReference type="Pfam" id="PF24494"/>
    </source>
</evidence>
<name>A0A6A6WW26_9PLEO</name>
<reference evidence="2" key="1">
    <citation type="journal article" date="2020" name="Stud. Mycol.">
        <title>101 Dothideomycetes genomes: a test case for predicting lifestyles and emergence of pathogens.</title>
        <authorList>
            <person name="Haridas S."/>
            <person name="Albert R."/>
            <person name="Binder M."/>
            <person name="Bloem J."/>
            <person name="Labutti K."/>
            <person name="Salamov A."/>
            <person name="Andreopoulos B."/>
            <person name="Baker S."/>
            <person name="Barry K."/>
            <person name="Bills G."/>
            <person name="Bluhm B."/>
            <person name="Cannon C."/>
            <person name="Castanera R."/>
            <person name="Culley D."/>
            <person name="Daum C."/>
            <person name="Ezra D."/>
            <person name="Gonzalez J."/>
            <person name="Henrissat B."/>
            <person name="Kuo A."/>
            <person name="Liang C."/>
            <person name="Lipzen A."/>
            <person name="Lutzoni F."/>
            <person name="Magnuson J."/>
            <person name="Mondo S."/>
            <person name="Nolan M."/>
            <person name="Ohm R."/>
            <person name="Pangilinan J."/>
            <person name="Park H.-J."/>
            <person name="Ramirez L."/>
            <person name="Alfaro M."/>
            <person name="Sun H."/>
            <person name="Tritt A."/>
            <person name="Yoshinaga Y."/>
            <person name="Zwiers L.-H."/>
            <person name="Turgeon B."/>
            <person name="Goodwin S."/>
            <person name="Spatafora J."/>
            <person name="Crous P."/>
            <person name="Grigoriev I."/>
        </authorList>
    </citation>
    <scope>NUCLEOTIDE SEQUENCE</scope>
    <source>
        <strain evidence="2">CBS 109.77</strain>
    </source>
</reference>
<dbReference type="EMBL" id="MU002243">
    <property type="protein sequence ID" value="KAF2788135.1"/>
    <property type="molecule type" value="Genomic_DNA"/>
</dbReference>
<protein>
    <recommendedName>
        <fullName evidence="1">DUF7587 domain-containing protein</fullName>
    </recommendedName>
</protein>
<dbReference type="Pfam" id="PF24494">
    <property type="entry name" value="DUF7587"/>
    <property type="match status" value="1"/>
</dbReference>
<proteinExistence type="predicted"/>
<sequence>MLSLEKLKDIERPPRHLWTCSERELLCVLFRWYERKPIAFGRIWNSIFGLNLPTRKIQNQFENHLRLYGEKAYPVFGAVFSTPFGGTKYEESRKLIEAEAQALGIQLHRLEAEVISLSGNAAKAKSVNTRRFYKSLVRRAKASMTENTSTRSQVSTSQVAASQVGTSQLLGGFALKTNDYNSLEEFVDVEEAPTPSTETGYLSDVSTTSYHLAFRVWDDDSRTVFKDNYGFVADLFAHRRAPVPQPLSRNDPMFDILANAHLSFQGNTSAFVSVASSLLQVLNYSSKMKQPRLAATAEFIIWGDLPNSAILHTFNISELNHLISTSPPCAKLLNLDLFDGASRTRAISQQLREKGITMTKDTAKAMGKIAKVFGLDGPDVTYLHIDEFVTSLIDGWTIQGCPVNDIHTASHLGMHFALAMECSRSPLNIQQIMGAFIDGIEHGARNINYFAARCPRFERRRTT</sequence>
<dbReference type="InterPro" id="IPR056009">
    <property type="entry name" value="DUF7587"/>
</dbReference>
<evidence type="ECO:0000313" key="2">
    <source>
        <dbReference type="EMBL" id="KAF2788135.1"/>
    </source>
</evidence>
<evidence type="ECO:0000313" key="3">
    <source>
        <dbReference type="Proteomes" id="UP000799757"/>
    </source>
</evidence>
<gene>
    <name evidence="2" type="ORF">K505DRAFT_315451</name>
</gene>
<dbReference type="AlphaFoldDB" id="A0A6A6WW26"/>
<organism evidence="2 3">
    <name type="scientific">Melanomma pulvis-pyrius CBS 109.77</name>
    <dbReference type="NCBI Taxonomy" id="1314802"/>
    <lineage>
        <taxon>Eukaryota</taxon>
        <taxon>Fungi</taxon>
        <taxon>Dikarya</taxon>
        <taxon>Ascomycota</taxon>
        <taxon>Pezizomycotina</taxon>
        <taxon>Dothideomycetes</taxon>
        <taxon>Pleosporomycetidae</taxon>
        <taxon>Pleosporales</taxon>
        <taxon>Melanommataceae</taxon>
        <taxon>Melanomma</taxon>
    </lineage>
</organism>
<dbReference type="OrthoDB" id="5397734at2759"/>
<keyword evidence="3" id="KW-1185">Reference proteome</keyword>
<accession>A0A6A6WW26</accession>